<organism evidence="1 2">
    <name type="scientific">Artomyces pyxidatus</name>
    <dbReference type="NCBI Taxonomy" id="48021"/>
    <lineage>
        <taxon>Eukaryota</taxon>
        <taxon>Fungi</taxon>
        <taxon>Dikarya</taxon>
        <taxon>Basidiomycota</taxon>
        <taxon>Agaricomycotina</taxon>
        <taxon>Agaricomycetes</taxon>
        <taxon>Russulales</taxon>
        <taxon>Auriscalpiaceae</taxon>
        <taxon>Artomyces</taxon>
    </lineage>
</organism>
<reference evidence="1" key="1">
    <citation type="submission" date="2021-03" db="EMBL/GenBank/DDBJ databases">
        <authorList>
            <consortium name="DOE Joint Genome Institute"/>
            <person name="Ahrendt S."/>
            <person name="Looney B.P."/>
            <person name="Miyauchi S."/>
            <person name="Morin E."/>
            <person name="Drula E."/>
            <person name="Courty P.E."/>
            <person name="Chicoki N."/>
            <person name="Fauchery L."/>
            <person name="Kohler A."/>
            <person name="Kuo A."/>
            <person name="Labutti K."/>
            <person name="Pangilinan J."/>
            <person name="Lipzen A."/>
            <person name="Riley R."/>
            <person name="Andreopoulos W."/>
            <person name="He G."/>
            <person name="Johnson J."/>
            <person name="Barry K.W."/>
            <person name="Grigoriev I.V."/>
            <person name="Nagy L."/>
            <person name="Hibbett D."/>
            <person name="Henrissat B."/>
            <person name="Matheny P.B."/>
            <person name="Labbe J."/>
            <person name="Martin F."/>
        </authorList>
    </citation>
    <scope>NUCLEOTIDE SEQUENCE</scope>
    <source>
        <strain evidence="1">HHB10654</strain>
    </source>
</reference>
<reference evidence="1" key="2">
    <citation type="journal article" date="2022" name="New Phytol.">
        <title>Evolutionary transition to the ectomycorrhizal habit in the genomes of a hyperdiverse lineage of mushroom-forming fungi.</title>
        <authorList>
            <person name="Looney B."/>
            <person name="Miyauchi S."/>
            <person name="Morin E."/>
            <person name="Drula E."/>
            <person name="Courty P.E."/>
            <person name="Kohler A."/>
            <person name="Kuo A."/>
            <person name="LaButti K."/>
            <person name="Pangilinan J."/>
            <person name="Lipzen A."/>
            <person name="Riley R."/>
            <person name="Andreopoulos W."/>
            <person name="He G."/>
            <person name="Johnson J."/>
            <person name="Nolan M."/>
            <person name="Tritt A."/>
            <person name="Barry K.W."/>
            <person name="Grigoriev I.V."/>
            <person name="Nagy L.G."/>
            <person name="Hibbett D."/>
            <person name="Henrissat B."/>
            <person name="Matheny P.B."/>
            <person name="Labbe J."/>
            <person name="Martin F.M."/>
        </authorList>
    </citation>
    <scope>NUCLEOTIDE SEQUENCE</scope>
    <source>
        <strain evidence="1">HHB10654</strain>
    </source>
</reference>
<evidence type="ECO:0000313" key="2">
    <source>
        <dbReference type="Proteomes" id="UP000814140"/>
    </source>
</evidence>
<comment type="caution">
    <text evidence="1">The sequence shown here is derived from an EMBL/GenBank/DDBJ whole genome shotgun (WGS) entry which is preliminary data.</text>
</comment>
<protein>
    <submittedName>
        <fullName evidence="1">FAD-binding domain-containing protein</fullName>
    </submittedName>
</protein>
<dbReference type="EMBL" id="MU277198">
    <property type="protein sequence ID" value="KAI0064553.1"/>
    <property type="molecule type" value="Genomic_DNA"/>
</dbReference>
<gene>
    <name evidence="1" type="ORF">BV25DRAFT_1800278</name>
</gene>
<keyword evidence="2" id="KW-1185">Reference proteome</keyword>
<sequence length="567" mass="60568">MRVLFLVAIVGARQSLSYSRGSLCRSQPGDSGFPTAALWDKLNEQVEGRLVSVVPAAKACKEVGCTLSQWESGLYEANVPGSMNSYNWEQDYTSVPPSLCFYNYNGTACGQGRVPLYAVNAPSAADIQAGVKFASNHSLRVAIKSSGHDYLGRSTQKNSLLLWTQHLKDISFTDSFIVNKVNLGSAVTVGSGVGLHALYNASKVQGKMIVGGSAVTVSAAGGYVQGAGHSAFSPLFGLAADNALQFEVVIADGTLVTANAQSHSDLFWALRGGGAGSWGVVTAATFRTYPTFNITGHAADVTMTSPNQAGAVLKAHAAHIFDWDDVHAGQYFYLYNLPAPNITMTLWTLFANTSAEAAIAKMAPFFNDTRALGATISDERTSTGLANDIVQHSGSDDSTGANAILGSRLIPASIYQSNQSLIGETYTTLLEQGLYQVTRRLISSALGKVSQDGNISSAVTPKWRTAKTHVILTQTWPDTATPAQVEQLKEELTNKHMPVLIAMTGETDSGSYSNEADVREPNFQETFFGPNYERLLAIKAIYDPNDLFIVGAGVGSERWDVEGLCKL</sequence>
<evidence type="ECO:0000313" key="1">
    <source>
        <dbReference type="EMBL" id="KAI0064553.1"/>
    </source>
</evidence>
<name>A0ACB8T8Q9_9AGAM</name>
<accession>A0ACB8T8Q9</accession>
<dbReference type="Proteomes" id="UP000814140">
    <property type="component" value="Unassembled WGS sequence"/>
</dbReference>
<proteinExistence type="predicted"/>